<evidence type="ECO:0000313" key="1">
    <source>
        <dbReference type="EMBL" id="KMQ72347.1"/>
    </source>
</evidence>
<accession>A0A0J7J240</accession>
<protein>
    <submittedName>
        <fullName evidence="1">Uncharacterized protein</fullName>
    </submittedName>
</protein>
<name>A0A0J7J240_9FLAO</name>
<dbReference type="PATRIC" id="fig|1304281.5.peg.564"/>
<keyword evidence="2" id="KW-1185">Reference proteome</keyword>
<comment type="caution">
    <text evidence="1">The sequence shown here is derived from an EMBL/GenBank/DDBJ whole genome shotgun (WGS) entry which is preliminary data.</text>
</comment>
<reference evidence="1 2" key="1">
    <citation type="journal article" date="2004" name="Int. J. Syst. Evol. Microbiol.">
        <title>Kaistella koreensis gen. nov., sp. nov., a novel member of the Chryseobacterium-Bergeyella-Riemerella branch.</title>
        <authorList>
            <person name="Kim M.K."/>
            <person name="Im W.T."/>
            <person name="Shin Y.K."/>
            <person name="Lim J.H."/>
            <person name="Kim S.H."/>
            <person name="Lee B.C."/>
            <person name="Park M.Y."/>
            <person name="Lee K.Y."/>
            <person name="Lee S.T."/>
        </authorList>
    </citation>
    <scope>NUCLEOTIDE SEQUENCE [LARGE SCALE GENOMIC DNA]</scope>
    <source>
        <strain evidence="1 2">CCUG 49689</strain>
    </source>
</reference>
<sequence>MADEEREEREKQKNRIIRISHKLIAETETKPGLGLDGKIAEDLKDISYLKEIKDYQKKYWEGHKNIFEKQDNELFEMMKDLFTDVSMFDLENVGLDMCKKFYEGTKGNYTDKRLIKNVFPYR</sequence>
<dbReference type="Proteomes" id="UP000035900">
    <property type="component" value="Unassembled WGS sequence"/>
</dbReference>
<organism evidence="1 2">
    <name type="scientific">Chryseobacterium koreense CCUG 49689</name>
    <dbReference type="NCBI Taxonomy" id="1304281"/>
    <lineage>
        <taxon>Bacteria</taxon>
        <taxon>Pseudomonadati</taxon>
        <taxon>Bacteroidota</taxon>
        <taxon>Flavobacteriia</taxon>
        <taxon>Flavobacteriales</taxon>
        <taxon>Weeksellaceae</taxon>
        <taxon>Chryseobacterium group</taxon>
        <taxon>Chryseobacterium</taxon>
    </lineage>
</organism>
<dbReference type="AlphaFoldDB" id="A0A0J7J240"/>
<gene>
    <name evidence="1" type="ORF">ACM44_02595</name>
</gene>
<dbReference type="EMBL" id="LFNG01000003">
    <property type="protein sequence ID" value="KMQ72347.1"/>
    <property type="molecule type" value="Genomic_DNA"/>
</dbReference>
<proteinExistence type="predicted"/>
<dbReference type="RefSeq" id="WP_048498543.1">
    <property type="nucleotide sequence ID" value="NZ_LFNG01000003.1"/>
</dbReference>
<evidence type="ECO:0000313" key="2">
    <source>
        <dbReference type="Proteomes" id="UP000035900"/>
    </source>
</evidence>